<dbReference type="AlphaFoldDB" id="A0A8H3KZ39"/>
<organism evidence="1 2">
    <name type="scientific">Rhizophagus clarus</name>
    <dbReference type="NCBI Taxonomy" id="94130"/>
    <lineage>
        <taxon>Eukaryota</taxon>
        <taxon>Fungi</taxon>
        <taxon>Fungi incertae sedis</taxon>
        <taxon>Mucoromycota</taxon>
        <taxon>Glomeromycotina</taxon>
        <taxon>Glomeromycetes</taxon>
        <taxon>Glomerales</taxon>
        <taxon>Glomeraceae</taxon>
        <taxon>Rhizophagus</taxon>
    </lineage>
</organism>
<evidence type="ECO:0000313" key="1">
    <source>
        <dbReference type="EMBL" id="GES76558.1"/>
    </source>
</evidence>
<protein>
    <submittedName>
        <fullName evidence="1">Uncharacterized protein</fullName>
    </submittedName>
</protein>
<dbReference type="EMBL" id="BLAL01000022">
    <property type="protein sequence ID" value="GES76558.1"/>
    <property type="molecule type" value="Genomic_DNA"/>
</dbReference>
<dbReference type="Proteomes" id="UP000615446">
    <property type="component" value="Unassembled WGS sequence"/>
</dbReference>
<sequence length="68" mass="7765">MEVCDALSSPLFSPFLLFIGSFELWIDIGSGRSFELWITIIHIKRAINMRILKTLIVPILPDNEKTFG</sequence>
<gene>
    <name evidence="1" type="ORF">RCL2_000396100</name>
</gene>
<name>A0A8H3KZ39_9GLOM</name>
<evidence type="ECO:0000313" key="2">
    <source>
        <dbReference type="Proteomes" id="UP000615446"/>
    </source>
</evidence>
<reference evidence="1" key="1">
    <citation type="submission" date="2019-10" db="EMBL/GenBank/DDBJ databases">
        <title>Conservation and host-specific expression of non-tandemly repeated heterogenous ribosome RNA gene in arbuscular mycorrhizal fungi.</title>
        <authorList>
            <person name="Maeda T."/>
            <person name="Kobayashi Y."/>
            <person name="Nakagawa T."/>
            <person name="Ezawa T."/>
            <person name="Yamaguchi K."/>
            <person name="Bino T."/>
            <person name="Nishimoto Y."/>
            <person name="Shigenobu S."/>
            <person name="Kawaguchi M."/>
        </authorList>
    </citation>
    <scope>NUCLEOTIDE SEQUENCE</scope>
    <source>
        <strain evidence="1">HR1</strain>
    </source>
</reference>
<accession>A0A8H3KZ39</accession>
<proteinExistence type="predicted"/>
<comment type="caution">
    <text evidence="1">The sequence shown here is derived from an EMBL/GenBank/DDBJ whole genome shotgun (WGS) entry which is preliminary data.</text>
</comment>